<dbReference type="OrthoDB" id="10250083at2759"/>
<evidence type="ECO:0000256" key="6">
    <source>
        <dbReference type="ARBA" id="ARBA00046957"/>
    </source>
</evidence>
<evidence type="ECO:0000256" key="1">
    <source>
        <dbReference type="ARBA" id="ARBA00006709"/>
    </source>
</evidence>
<dbReference type="PIRSF" id="PIRSF018497">
    <property type="entry name" value="V-ATP_synth_D"/>
    <property type="match status" value="1"/>
</dbReference>
<organism evidence="9 10">
    <name type="scientific">Laodelphax striatellus</name>
    <name type="common">Small brown planthopper</name>
    <name type="synonym">Delphax striatella</name>
    <dbReference type="NCBI Taxonomy" id="195883"/>
    <lineage>
        <taxon>Eukaryota</taxon>
        <taxon>Metazoa</taxon>
        <taxon>Ecdysozoa</taxon>
        <taxon>Arthropoda</taxon>
        <taxon>Hexapoda</taxon>
        <taxon>Insecta</taxon>
        <taxon>Pterygota</taxon>
        <taxon>Neoptera</taxon>
        <taxon>Paraneoptera</taxon>
        <taxon>Hemiptera</taxon>
        <taxon>Auchenorrhyncha</taxon>
        <taxon>Fulgoroidea</taxon>
        <taxon>Delphacidae</taxon>
        <taxon>Criomorphinae</taxon>
        <taxon>Laodelphax</taxon>
    </lineage>
</organism>
<evidence type="ECO:0000256" key="8">
    <source>
        <dbReference type="PIRNR" id="PIRNR018497"/>
    </source>
</evidence>
<dbReference type="InterPro" id="IPR002843">
    <property type="entry name" value="ATPase_V0-cplx_csu/dsu"/>
</dbReference>
<dbReference type="SUPFAM" id="SSF103486">
    <property type="entry name" value="V-type ATP synthase subunit C"/>
    <property type="match status" value="1"/>
</dbReference>
<dbReference type="Proteomes" id="UP000291343">
    <property type="component" value="Unassembled WGS sequence"/>
</dbReference>
<sequence length="355" mass="40753">MLEGMLFNINDGYLEGICRGFRSTILKQSDYATLVQCETLSDLKLHLQASSYRSMLTSDEGHEKTNLTVANLDEQLRDKLAAEFSYMRRQSVPPLSEFLDFVRYAYMIDNTILLMTGTLNQRPVDEVAARCHPLGRFQQMEAVHVALTPRELYNAVIVDTPLAPFFLDCITEHSLNEVNVELIRNMLYKAYLESFDKFCKSLGGVTAETMSDILAFECDRRAFMITINSFRTELTKNERASLFPRCGLLQPAGLAALAAADNYEQVQMVAQNYSAYHSLFFNAGEGPGERTLEDRFFEKECRMNSASFLRQFHYGVFYSYLKLREQECRNIVWIAECISQNQRAFIENYIKVEAL</sequence>
<comment type="subunit">
    <text evidence="7">V-ATPase is a heteromultimeric enzyme made up of two complexes: the ATP-hydrolytic V1 complex and the proton translocation V0 complex. The V1 complex consists of three catalytic AB heterodimers that form a heterohexamer, three peripheral stalks each consisting of EG heterodimers, one central rotor including subunits D and F, and the regulatory subunits C and H. The proton translocation complex V0 consists of the proton transport subunit a, a ring of proteolipid subunits c9c'', rotary subunit d, subunits e and f, and the accessory subunits ATP6AP1/Ac45 and ATP6AP2/PRR. Interacts with TM4SF19; this interaction inhibits V1-V0 complex assembly.</text>
</comment>
<name>A0A482X7Y1_LAOST</name>
<dbReference type="Gene3D" id="1.10.132.50">
    <property type="entry name" value="ATP synthase (C/AC39) subunit, domain 3"/>
    <property type="match status" value="1"/>
</dbReference>
<dbReference type="InParanoid" id="A0A482X7Y1"/>
<comment type="function">
    <text evidence="5">Subunit of the V0 complex of vacuolar(H+)-ATPase (V-ATPase), a multisubunit enzyme composed of a peripheral complex (V1) that hydrolyzes ATP and a membrane integral complex (V0) that translocates protons. V-ATPase is responsible for acidifying and maintaining the pH of intracellular compartments and in some cell types, is targeted to the plasma membrane, where it is responsible for acidifying the extracellular environment. May play a role in coupling of proton transport and ATP hydrolysis. Regulator of osteoclast fusion and bone formation.</text>
</comment>
<proteinExistence type="inferred from homology"/>
<dbReference type="InterPro" id="IPR036079">
    <property type="entry name" value="ATPase_csu/dsu_sf"/>
</dbReference>
<dbReference type="GO" id="GO:0007430">
    <property type="term" value="P:terminal branching, open tracheal system"/>
    <property type="evidence" value="ECO:0007669"/>
    <property type="project" value="UniProtKB-ARBA"/>
</dbReference>
<protein>
    <recommendedName>
        <fullName evidence="8">V-type proton ATPase subunit</fullName>
    </recommendedName>
</protein>
<dbReference type="PANTHER" id="PTHR11028">
    <property type="entry name" value="VACUOLAR ATP SYNTHASE SUBUNIT AC39"/>
    <property type="match status" value="1"/>
</dbReference>
<dbReference type="AlphaFoldDB" id="A0A482X7Y1"/>
<dbReference type="InterPro" id="IPR035067">
    <property type="entry name" value="V-type_ATPase_csu/dsu"/>
</dbReference>
<dbReference type="EMBL" id="QKKF02016138">
    <property type="protein sequence ID" value="RZF41817.1"/>
    <property type="molecule type" value="Genomic_DNA"/>
</dbReference>
<dbReference type="SMR" id="A0A482X7Y1"/>
<dbReference type="GO" id="GO:0033179">
    <property type="term" value="C:proton-transporting V-type ATPase, V0 domain"/>
    <property type="evidence" value="ECO:0007669"/>
    <property type="project" value="InterPro"/>
</dbReference>
<evidence type="ECO:0000313" key="10">
    <source>
        <dbReference type="Proteomes" id="UP000291343"/>
    </source>
</evidence>
<evidence type="ECO:0000313" key="9">
    <source>
        <dbReference type="EMBL" id="RZF41817.1"/>
    </source>
</evidence>
<keyword evidence="10" id="KW-1185">Reference proteome</keyword>
<comment type="subunit">
    <text evidence="6">V-ATPase is a heteromultimeric enzyme made up of two complexes: the ATP-hydrolytic V1 complex and the proton translocation V0 complex. The V1 complex consists of three catalytic AB heterodimers that form a heterohexamer, three peripheral stalks each consisting of EG heterodimers, one central rotor including subunits D and F, and the regulatory subunits C and H. The proton translocation complex V0 consists of the proton transport subunit a, a ring of proteolipid subunits c9c'', rotary subunit d, subunits e and f, and the accessory subunits VhaAC45 and ATP6AP2.</text>
</comment>
<comment type="caution">
    <text evidence="9">The sequence shown here is derived from an EMBL/GenBank/DDBJ whole genome shotgun (WGS) entry which is preliminary data.</text>
</comment>
<keyword evidence="4 8" id="KW-0406">Ion transport</keyword>
<dbReference type="Gene3D" id="1.20.1690.10">
    <property type="entry name" value="V-type ATP synthase subunit C domain"/>
    <property type="match status" value="2"/>
</dbReference>
<keyword evidence="3 8" id="KW-0375">Hydrogen ion transport</keyword>
<evidence type="ECO:0000256" key="3">
    <source>
        <dbReference type="ARBA" id="ARBA00022781"/>
    </source>
</evidence>
<evidence type="ECO:0000256" key="2">
    <source>
        <dbReference type="ARBA" id="ARBA00022448"/>
    </source>
</evidence>
<keyword evidence="2 8" id="KW-0813">Transport</keyword>
<dbReference type="InterPro" id="IPR044911">
    <property type="entry name" value="V-type_ATPase_csu/dsu_dom_3"/>
</dbReference>
<dbReference type="GO" id="GO:0046961">
    <property type="term" value="F:proton-transporting ATPase activity, rotational mechanism"/>
    <property type="evidence" value="ECO:0007669"/>
    <property type="project" value="InterPro"/>
</dbReference>
<dbReference type="FunFam" id="1.20.1690.10:FF:000003">
    <property type="entry name" value="V-type proton ATPase subunit"/>
    <property type="match status" value="1"/>
</dbReference>
<evidence type="ECO:0000256" key="5">
    <source>
        <dbReference type="ARBA" id="ARBA00045985"/>
    </source>
</evidence>
<dbReference type="InterPro" id="IPR016727">
    <property type="entry name" value="ATPase_V0-cplx_dsu"/>
</dbReference>
<dbReference type="Pfam" id="PF01992">
    <property type="entry name" value="vATP-synt_AC39"/>
    <property type="match status" value="1"/>
</dbReference>
<comment type="similarity">
    <text evidence="1 8">Belongs to the V-ATPase V0D/AC39 subunit family.</text>
</comment>
<evidence type="ECO:0000256" key="7">
    <source>
        <dbReference type="ARBA" id="ARBA00061861"/>
    </source>
</evidence>
<dbReference type="FunFam" id="1.20.1690.10:FF:000001">
    <property type="entry name" value="V-type proton ATPase subunit"/>
    <property type="match status" value="1"/>
</dbReference>
<reference evidence="9 10" key="1">
    <citation type="journal article" date="2017" name="Gigascience">
        <title>Genome sequence of the small brown planthopper, Laodelphax striatellus.</title>
        <authorList>
            <person name="Zhu J."/>
            <person name="Jiang F."/>
            <person name="Wang X."/>
            <person name="Yang P."/>
            <person name="Bao Y."/>
            <person name="Zhao W."/>
            <person name="Wang W."/>
            <person name="Lu H."/>
            <person name="Wang Q."/>
            <person name="Cui N."/>
            <person name="Li J."/>
            <person name="Chen X."/>
            <person name="Luo L."/>
            <person name="Yu J."/>
            <person name="Kang L."/>
            <person name="Cui F."/>
        </authorList>
    </citation>
    <scope>NUCLEOTIDE SEQUENCE [LARGE SCALE GENOMIC DNA]</scope>
    <source>
        <strain evidence="9">Lst14</strain>
    </source>
</reference>
<accession>A0A482X7Y1</accession>
<gene>
    <name evidence="9" type="ORF">LSTR_LSTR005279</name>
</gene>
<evidence type="ECO:0000256" key="4">
    <source>
        <dbReference type="ARBA" id="ARBA00023065"/>
    </source>
</evidence>
<dbReference type="STRING" id="195883.A0A482X7Y1"/>